<feature type="signal peptide" evidence="1">
    <location>
        <begin position="1"/>
        <end position="15"/>
    </location>
</feature>
<feature type="domain" description="Flagella basal body P-ring formation protein FlgA SAF" evidence="2">
    <location>
        <begin position="106"/>
        <end position="167"/>
    </location>
</feature>
<reference evidence="3 4" key="1">
    <citation type="journal article" date="2015" name="Int. J. Syst. Evol. Microbiol.">
        <title>Sphingomonas hengshuiensis sp. nov., isolated from lake wetland.</title>
        <authorList>
            <person name="Wei S."/>
            <person name="Wang T."/>
            <person name="Liu H."/>
            <person name="Zhang C."/>
            <person name="Guo J."/>
            <person name="Wang Q."/>
            <person name="Liang K."/>
            <person name="Zhang Z."/>
        </authorList>
    </citation>
    <scope>NUCLEOTIDE SEQUENCE [LARGE SCALE GENOMIC DNA]</scope>
    <source>
        <strain evidence="3 4">WHSC-8</strain>
    </source>
</reference>
<organism evidence="3 4">
    <name type="scientific">Sphingomonas hengshuiensis</name>
    <dbReference type="NCBI Taxonomy" id="1609977"/>
    <lineage>
        <taxon>Bacteria</taxon>
        <taxon>Pseudomonadati</taxon>
        <taxon>Pseudomonadota</taxon>
        <taxon>Alphaproteobacteria</taxon>
        <taxon>Sphingomonadales</taxon>
        <taxon>Sphingomonadaceae</taxon>
        <taxon>Sphingomonas</taxon>
    </lineage>
</organism>
<dbReference type="AlphaFoldDB" id="A0A7U5BG76"/>
<dbReference type="Gene3D" id="2.30.30.760">
    <property type="match status" value="1"/>
</dbReference>
<gene>
    <name evidence="3" type="ORF">TS85_19575</name>
</gene>
<evidence type="ECO:0000259" key="2">
    <source>
        <dbReference type="Pfam" id="PF13144"/>
    </source>
</evidence>
<evidence type="ECO:0000313" key="3">
    <source>
        <dbReference type="EMBL" id="AJP74667.1"/>
    </source>
</evidence>
<dbReference type="Pfam" id="PF13144">
    <property type="entry name" value="ChapFlgA"/>
    <property type="match status" value="1"/>
</dbReference>
<reference evidence="3 4" key="2">
    <citation type="submission" date="2015-02" db="EMBL/GenBank/DDBJ databases">
        <title>The complete genome of Sphingomonas hengshuiensis sp. WHSC-8 isolated from soil of Hengshui Lake.</title>
        <authorList>
            <person name="Wei S."/>
            <person name="Guo J."/>
            <person name="Su C."/>
            <person name="Wu R."/>
            <person name="Zhang Z."/>
            <person name="Liang K."/>
            <person name="Li H."/>
            <person name="Wang T."/>
            <person name="Liu H."/>
            <person name="Zhang C."/>
            <person name="Li Z."/>
            <person name="Wang Q."/>
            <person name="Meng J."/>
        </authorList>
    </citation>
    <scope>NUCLEOTIDE SEQUENCE [LARGE SCALE GENOMIC DNA]</scope>
    <source>
        <strain evidence="3 4">WHSC-8</strain>
    </source>
</reference>
<dbReference type="Proteomes" id="UP000032300">
    <property type="component" value="Chromosome"/>
</dbReference>
<proteinExistence type="predicted"/>
<accession>A0A7U5BG76</accession>
<protein>
    <recommendedName>
        <fullName evidence="2">Flagella basal body P-ring formation protein FlgA SAF domain-containing protein</fullName>
    </recommendedName>
</protein>
<evidence type="ECO:0000256" key="1">
    <source>
        <dbReference type="SAM" id="SignalP"/>
    </source>
</evidence>
<dbReference type="InterPro" id="IPR017585">
    <property type="entry name" value="SAF_FlgA"/>
</dbReference>
<keyword evidence="1" id="KW-0732">Signal</keyword>
<feature type="chain" id="PRO_5030656198" description="Flagella basal body P-ring formation protein FlgA SAF domain-containing protein" evidence="1">
    <location>
        <begin position="16"/>
        <end position="174"/>
    </location>
</feature>
<keyword evidence="4" id="KW-1185">Reference proteome</keyword>
<name>A0A7U5BG76_9SPHN</name>
<dbReference type="KEGG" id="sphi:TS85_19575"/>
<dbReference type="OrthoDB" id="7408548at2"/>
<evidence type="ECO:0000313" key="4">
    <source>
        <dbReference type="Proteomes" id="UP000032300"/>
    </source>
</evidence>
<sequence length="174" mass="17973">MFLILALAAASPAAAAEPFQSTAMLDTIVSQFTGKPIGSEGGARAPVDPRLKLAQCAAPQLEWRTEAKDAVVIRCMAPGWRIFVPVNAVPRAAPAAAPATAAPAASVKAMPVIRRGDTITIAVGANGFSITRDGVAMNDALAGGRLMVRIDDRKPPVQAIAVEPGRARLPGWGD</sequence>
<dbReference type="RefSeq" id="WP_044336674.1">
    <property type="nucleotide sequence ID" value="NZ_CP010836.1"/>
</dbReference>
<dbReference type="EMBL" id="CP010836">
    <property type="protein sequence ID" value="AJP74667.1"/>
    <property type="molecule type" value="Genomic_DNA"/>
</dbReference>